<name>A0ABY7AA26_9FIRM</name>
<dbReference type="Proteomes" id="UP001163115">
    <property type="component" value="Chromosome"/>
</dbReference>
<organism evidence="1 2">
    <name type="scientific">Lacrimispora xylanolytica</name>
    <dbReference type="NCBI Taxonomy" id="29375"/>
    <lineage>
        <taxon>Bacteria</taxon>
        <taxon>Bacillati</taxon>
        <taxon>Bacillota</taxon>
        <taxon>Clostridia</taxon>
        <taxon>Lachnospirales</taxon>
        <taxon>Lachnospiraceae</taxon>
        <taxon>Lacrimispora</taxon>
    </lineage>
</organism>
<keyword evidence="2" id="KW-1185">Reference proteome</keyword>
<gene>
    <name evidence="1" type="ORF">OW255_12445</name>
</gene>
<reference evidence="1" key="1">
    <citation type="submission" date="2022-11" db="EMBL/GenBank/DDBJ databases">
        <title>Lacrimispora xylanolytica sy1, complete genome.</title>
        <authorList>
            <person name="Choi S."/>
        </authorList>
    </citation>
    <scope>NUCLEOTIDE SEQUENCE</scope>
    <source>
        <strain evidence="1">Sy1</strain>
    </source>
</reference>
<evidence type="ECO:0000313" key="1">
    <source>
        <dbReference type="EMBL" id="WAJ22386.1"/>
    </source>
</evidence>
<evidence type="ECO:0000313" key="2">
    <source>
        <dbReference type="Proteomes" id="UP001163115"/>
    </source>
</evidence>
<evidence type="ECO:0008006" key="3">
    <source>
        <dbReference type="Google" id="ProtNLM"/>
    </source>
</evidence>
<accession>A0ABY7AA26</accession>
<sequence length="85" mass="10330">MKTLQDLEKMKDVSNKYFVNQYEYYFECLKDRYRAKQGGLDMIRNELSKWDKEAQLYMINKLVDDFSRSGMYCDEKELFGLLNEN</sequence>
<proteinExistence type="predicted"/>
<dbReference type="RefSeq" id="WP_024835616.1">
    <property type="nucleotide sequence ID" value="NZ_CP113524.1"/>
</dbReference>
<dbReference type="EMBL" id="CP113524">
    <property type="protein sequence ID" value="WAJ22386.1"/>
    <property type="molecule type" value="Genomic_DNA"/>
</dbReference>
<protein>
    <recommendedName>
        <fullName evidence="3">IDEAL domain-containing protein</fullName>
    </recommendedName>
</protein>